<dbReference type="NCBIfam" id="NF006615">
    <property type="entry name" value="PRK09182.1"/>
    <property type="match status" value="1"/>
</dbReference>
<dbReference type="PANTHER" id="PTHR30231:SF37">
    <property type="entry name" value="EXODEOXYRIBONUCLEASE 10"/>
    <property type="match status" value="1"/>
</dbReference>
<organism evidence="5 6">
    <name type="scientific">Ruminobacter amylophilus</name>
    <dbReference type="NCBI Taxonomy" id="867"/>
    <lineage>
        <taxon>Bacteria</taxon>
        <taxon>Pseudomonadati</taxon>
        <taxon>Pseudomonadota</taxon>
        <taxon>Gammaproteobacteria</taxon>
        <taxon>Aeromonadales</taxon>
        <taxon>Succinivibrionaceae</taxon>
        <taxon>Ruminobacter</taxon>
    </lineage>
</organism>
<dbReference type="Gene3D" id="3.30.420.10">
    <property type="entry name" value="Ribonuclease H-like superfamily/Ribonuclease H"/>
    <property type="match status" value="1"/>
</dbReference>
<feature type="domain" description="Exonuclease" evidence="4">
    <location>
        <begin position="88"/>
        <end position="259"/>
    </location>
</feature>
<dbReference type="GO" id="GO:0005829">
    <property type="term" value="C:cytosol"/>
    <property type="evidence" value="ECO:0007669"/>
    <property type="project" value="TreeGrafter"/>
</dbReference>
<evidence type="ECO:0000256" key="3">
    <source>
        <dbReference type="SAM" id="Coils"/>
    </source>
</evidence>
<name>A0A662ZGB9_9GAMM</name>
<dbReference type="InterPro" id="IPR013520">
    <property type="entry name" value="Ribonucl_H"/>
</dbReference>
<dbReference type="GO" id="GO:0045004">
    <property type="term" value="P:DNA replication proofreading"/>
    <property type="evidence" value="ECO:0007669"/>
    <property type="project" value="TreeGrafter"/>
</dbReference>
<dbReference type="Pfam" id="PF00929">
    <property type="entry name" value="RNase_T"/>
    <property type="match status" value="1"/>
</dbReference>
<dbReference type="AlphaFoldDB" id="A0A662ZGB9"/>
<keyword evidence="6" id="KW-1185">Reference proteome</keyword>
<keyword evidence="3" id="KW-0175">Coiled coil</keyword>
<dbReference type="SMART" id="SM00479">
    <property type="entry name" value="EXOIII"/>
    <property type="match status" value="1"/>
</dbReference>
<dbReference type="Proteomes" id="UP000243745">
    <property type="component" value="Unassembled WGS sequence"/>
</dbReference>
<dbReference type="SUPFAM" id="SSF53098">
    <property type="entry name" value="Ribonuclease H-like"/>
    <property type="match status" value="1"/>
</dbReference>
<keyword evidence="1" id="KW-0540">Nuclease</keyword>
<gene>
    <name evidence="5" type="ORF">SAMN02910344_00375</name>
</gene>
<dbReference type="EMBL" id="FOXF01000004">
    <property type="protein sequence ID" value="SFP07503.1"/>
    <property type="molecule type" value="Genomic_DNA"/>
</dbReference>
<dbReference type="GO" id="GO:0003676">
    <property type="term" value="F:nucleic acid binding"/>
    <property type="evidence" value="ECO:0007669"/>
    <property type="project" value="InterPro"/>
</dbReference>
<dbReference type="CDD" id="cd06127">
    <property type="entry name" value="DEDDh"/>
    <property type="match status" value="1"/>
</dbReference>
<dbReference type="GO" id="GO:0008408">
    <property type="term" value="F:3'-5' exonuclease activity"/>
    <property type="evidence" value="ECO:0007669"/>
    <property type="project" value="TreeGrafter"/>
</dbReference>
<dbReference type="InterPro" id="IPR036397">
    <property type="entry name" value="RNaseH_sf"/>
</dbReference>
<dbReference type="InterPro" id="IPR012337">
    <property type="entry name" value="RNaseH-like_sf"/>
</dbReference>
<evidence type="ECO:0000259" key="4">
    <source>
        <dbReference type="SMART" id="SM00479"/>
    </source>
</evidence>
<evidence type="ECO:0000313" key="5">
    <source>
        <dbReference type="EMBL" id="SFP07503.1"/>
    </source>
</evidence>
<proteinExistence type="predicted"/>
<dbReference type="RefSeq" id="WP_177178468.1">
    <property type="nucleotide sequence ID" value="NZ_FOXF01000004.1"/>
</dbReference>
<sequence length="355" mass="40245">MTTDLNDKAVIENEQLSENTEQLLRDAEELISLAEAQCGNTEHFPLELLPAIAKNPDNFKLLTRIPYTKFGIGTRSIKLHDPVGDEKSMVILDTETTGLDIAKAKIIELAMVKVKYSPSLGLVTSIESIYDELEDPYEPISPDVQRITGISNEDVAGKKINEGEVCALLADNPLIVAHNASFDRPMFEKRFAHLSRLCSLPWGCSLSEIRWSTLDDRISSLKQEAIASATGFFYDAHRASTDCLALLWLLNNIQGALTALLASIDNTTYVIRALQAPYDVKNQLKNNGYSWYDSTRSRYQSQWWRAADKYWYKIVRSPDEYQKEIQFLTGLYHPMITPQNQGFYSMAYTAFTRYK</sequence>
<accession>A0A662ZGB9</accession>
<evidence type="ECO:0000256" key="1">
    <source>
        <dbReference type="ARBA" id="ARBA00022722"/>
    </source>
</evidence>
<evidence type="ECO:0000313" key="6">
    <source>
        <dbReference type="Proteomes" id="UP000243745"/>
    </source>
</evidence>
<dbReference type="PANTHER" id="PTHR30231">
    <property type="entry name" value="DNA POLYMERASE III SUBUNIT EPSILON"/>
    <property type="match status" value="1"/>
</dbReference>
<protein>
    <submittedName>
        <fullName evidence="5">DNA polymerase-3 subunit epsilon</fullName>
    </submittedName>
</protein>
<feature type="coiled-coil region" evidence="3">
    <location>
        <begin position="6"/>
        <end position="37"/>
    </location>
</feature>
<keyword evidence="2" id="KW-0269">Exonuclease</keyword>
<keyword evidence="2" id="KW-0378">Hydrolase</keyword>
<evidence type="ECO:0000256" key="2">
    <source>
        <dbReference type="ARBA" id="ARBA00022839"/>
    </source>
</evidence>
<reference evidence="5 6" key="1">
    <citation type="submission" date="2016-10" db="EMBL/GenBank/DDBJ databases">
        <authorList>
            <person name="Varghese N."/>
            <person name="Submissions S."/>
        </authorList>
    </citation>
    <scope>NUCLEOTIDE SEQUENCE [LARGE SCALE GENOMIC DNA]</scope>
    <source>
        <strain evidence="5 6">DSM 1361</strain>
    </source>
</reference>